<reference evidence="1" key="1">
    <citation type="submission" date="2021-06" db="EMBL/GenBank/DDBJ databases">
        <authorList>
            <person name="Kallberg Y."/>
            <person name="Tangrot J."/>
            <person name="Rosling A."/>
        </authorList>
    </citation>
    <scope>NUCLEOTIDE SEQUENCE</scope>
    <source>
        <strain evidence="1">MA461A</strain>
    </source>
</reference>
<keyword evidence="2" id="KW-1185">Reference proteome</keyword>
<comment type="caution">
    <text evidence="1">The sequence shown here is derived from an EMBL/GenBank/DDBJ whole genome shotgun (WGS) entry which is preliminary data.</text>
</comment>
<evidence type="ECO:0000313" key="1">
    <source>
        <dbReference type="EMBL" id="CAG8846006.1"/>
    </source>
</evidence>
<feature type="non-terminal residue" evidence="1">
    <location>
        <position position="1"/>
    </location>
</feature>
<dbReference type="EMBL" id="CAJVQC010149248">
    <property type="protein sequence ID" value="CAG8846006.1"/>
    <property type="molecule type" value="Genomic_DNA"/>
</dbReference>
<dbReference type="Proteomes" id="UP000789920">
    <property type="component" value="Unassembled WGS sequence"/>
</dbReference>
<proteinExistence type="predicted"/>
<accession>A0ACA9STU6</accession>
<organism evidence="1 2">
    <name type="scientific">Racocetra persica</name>
    <dbReference type="NCBI Taxonomy" id="160502"/>
    <lineage>
        <taxon>Eukaryota</taxon>
        <taxon>Fungi</taxon>
        <taxon>Fungi incertae sedis</taxon>
        <taxon>Mucoromycota</taxon>
        <taxon>Glomeromycotina</taxon>
        <taxon>Glomeromycetes</taxon>
        <taxon>Diversisporales</taxon>
        <taxon>Gigasporaceae</taxon>
        <taxon>Racocetra</taxon>
    </lineage>
</organism>
<gene>
    <name evidence="1" type="ORF">RPERSI_LOCUS33925</name>
</gene>
<sequence length="47" mass="5434">ITTSWLTYDKRLAYTGSFSSRIRESRTVKEKLQLPLASKLLCDGVWD</sequence>
<feature type="non-terminal residue" evidence="1">
    <location>
        <position position="47"/>
    </location>
</feature>
<protein>
    <submittedName>
        <fullName evidence="1">23873_t:CDS:1</fullName>
    </submittedName>
</protein>
<evidence type="ECO:0000313" key="2">
    <source>
        <dbReference type="Proteomes" id="UP000789920"/>
    </source>
</evidence>
<name>A0ACA9STU6_9GLOM</name>